<dbReference type="InterPro" id="IPR036922">
    <property type="entry name" value="Rieske_2Fe-2S_sf"/>
</dbReference>
<dbReference type="Gene3D" id="3.30.9.10">
    <property type="entry name" value="D-Amino Acid Oxidase, subunit A, domain 2"/>
    <property type="match status" value="1"/>
</dbReference>
<dbReference type="GO" id="GO:0005737">
    <property type="term" value="C:cytoplasm"/>
    <property type="evidence" value="ECO:0007669"/>
    <property type="project" value="TreeGrafter"/>
</dbReference>
<dbReference type="PROSITE" id="PS51296">
    <property type="entry name" value="RIESKE"/>
    <property type="match status" value="1"/>
</dbReference>
<keyword evidence="2" id="KW-0479">Metal-binding</keyword>
<keyword evidence="1" id="KW-0001">2Fe-2S</keyword>
<dbReference type="Proteomes" id="UP000244962">
    <property type="component" value="Unassembled WGS sequence"/>
</dbReference>
<evidence type="ECO:0000256" key="1">
    <source>
        <dbReference type="ARBA" id="ARBA00022714"/>
    </source>
</evidence>
<dbReference type="SUPFAM" id="SSF50022">
    <property type="entry name" value="ISP domain"/>
    <property type="match status" value="1"/>
</dbReference>
<keyword evidence="7" id="KW-1185">Reference proteome</keyword>
<name>A0A2U1TGL1_9MICO</name>
<dbReference type="RefSeq" id="WP_108961890.1">
    <property type="nucleotide sequence ID" value="NZ_QEFB01000001.1"/>
</dbReference>
<evidence type="ECO:0000313" key="7">
    <source>
        <dbReference type="Proteomes" id="UP000244962"/>
    </source>
</evidence>
<comment type="caution">
    <text evidence="6">The sequence shown here is derived from an EMBL/GenBank/DDBJ whole genome shotgun (WGS) entry which is preliminary data.</text>
</comment>
<dbReference type="PANTHER" id="PTHR13847:SF274">
    <property type="entry name" value="RIESKE 2FE-2S IRON-SULFUR PROTEIN YHFW-RELATED"/>
    <property type="match status" value="1"/>
</dbReference>
<dbReference type="PANTHER" id="PTHR13847">
    <property type="entry name" value="SARCOSINE DEHYDROGENASE-RELATED"/>
    <property type="match status" value="1"/>
</dbReference>
<keyword evidence="4" id="KW-0411">Iron-sulfur</keyword>
<evidence type="ECO:0000259" key="5">
    <source>
        <dbReference type="PROSITE" id="PS51296"/>
    </source>
</evidence>
<dbReference type="Gene3D" id="2.102.10.10">
    <property type="entry name" value="Rieske [2Fe-2S] iron-sulphur domain"/>
    <property type="match status" value="1"/>
</dbReference>
<keyword evidence="3" id="KW-0408">Iron</keyword>
<dbReference type="AlphaFoldDB" id="A0A2U1TGL1"/>
<dbReference type="GO" id="GO:0051537">
    <property type="term" value="F:2 iron, 2 sulfur cluster binding"/>
    <property type="evidence" value="ECO:0007669"/>
    <property type="project" value="UniProtKB-KW"/>
</dbReference>
<accession>A0A2U1TGL1</accession>
<dbReference type="GO" id="GO:0046872">
    <property type="term" value="F:metal ion binding"/>
    <property type="evidence" value="ECO:0007669"/>
    <property type="project" value="UniProtKB-KW"/>
</dbReference>
<feature type="domain" description="Rieske" evidence="5">
    <location>
        <begin position="413"/>
        <end position="499"/>
    </location>
</feature>
<gene>
    <name evidence="6" type="ORF">DF223_01010</name>
</gene>
<evidence type="ECO:0000313" key="6">
    <source>
        <dbReference type="EMBL" id="PWC07970.1"/>
    </source>
</evidence>
<evidence type="ECO:0000256" key="2">
    <source>
        <dbReference type="ARBA" id="ARBA00022723"/>
    </source>
</evidence>
<reference evidence="7" key="1">
    <citation type="submission" date="2018-04" db="EMBL/GenBank/DDBJ databases">
        <authorList>
            <person name="Liu S."/>
            <person name="Wang Z."/>
            <person name="Li J."/>
        </authorList>
    </citation>
    <scope>NUCLEOTIDE SEQUENCE [LARGE SCALE GENOMIC DNA]</scope>
    <source>
        <strain evidence="7">622</strain>
    </source>
</reference>
<dbReference type="Pfam" id="PF00355">
    <property type="entry name" value="Rieske"/>
    <property type="match status" value="1"/>
</dbReference>
<evidence type="ECO:0000256" key="3">
    <source>
        <dbReference type="ARBA" id="ARBA00023004"/>
    </source>
</evidence>
<dbReference type="EMBL" id="QEFB01000001">
    <property type="protein sequence ID" value="PWC07970.1"/>
    <property type="molecule type" value="Genomic_DNA"/>
</dbReference>
<dbReference type="InterPro" id="IPR017941">
    <property type="entry name" value="Rieske_2Fe-2S"/>
</dbReference>
<proteinExistence type="predicted"/>
<sequence length="499" mass="52286">MPTSLPPQGPSLWLDRHHGIDTDPWRDGLEADVVVVGAGLSGLATALAVAEQGQSVIVLEARYVGAVSTGNTTGKVSLLQGSQLSSLDRSLPRELLDAYLAANRAGQDWIRRFADAEGVRLEFRDAVTYASTDEGAPTIEAELDTASSLGLDVTALSALELPIDIAAAVSLGGQFQLDAVELLAALTRAVRRNGGIVIEGVRALDVDSGGPCVVPTDRGEVRGDRVVLATGMPFLKRGAQFATIQAHRSYALAYRWEQPELGGMYLSVDEPSRSIRDWTRPDGRYLIVGGNDHRVGTGQPTTARVEDLAGWTTATFGGLTETHSWSAQDYRVSDGLPHFGPISPGEDRVFVATGYNKWGMANGAAAGISLAAQFAGTSPDWATALRGRVPTSSAIRTTLAAGATVASDLAKGWVGAELSSLPEDGPAEGEGVVVRDGVKPVAVCRVDGVVSRTSAVCPHLGGIVAWNDVERSWDCPLHGSRFTATGDVLEGPSVTGLAS</sequence>
<dbReference type="GO" id="GO:0016705">
    <property type="term" value="F:oxidoreductase activity, acting on paired donors, with incorporation or reduction of molecular oxygen"/>
    <property type="evidence" value="ECO:0007669"/>
    <property type="project" value="UniProtKB-ARBA"/>
</dbReference>
<dbReference type="InterPro" id="IPR006076">
    <property type="entry name" value="FAD-dep_OxRdtase"/>
</dbReference>
<dbReference type="SUPFAM" id="SSF51905">
    <property type="entry name" value="FAD/NAD(P)-binding domain"/>
    <property type="match status" value="1"/>
</dbReference>
<dbReference type="InterPro" id="IPR036188">
    <property type="entry name" value="FAD/NAD-bd_sf"/>
</dbReference>
<dbReference type="Gene3D" id="3.50.50.60">
    <property type="entry name" value="FAD/NAD(P)-binding domain"/>
    <property type="match status" value="1"/>
</dbReference>
<evidence type="ECO:0000256" key="4">
    <source>
        <dbReference type="ARBA" id="ARBA00023014"/>
    </source>
</evidence>
<protein>
    <submittedName>
        <fullName evidence="6">FAD-dependent oxidoreductase</fullName>
    </submittedName>
</protein>
<organism evidence="6 7">
    <name type="scientific">Mycetocola zhujimingii</name>
    <dbReference type="NCBI Taxonomy" id="2079792"/>
    <lineage>
        <taxon>Bacteria</taxon>
        <taxon>Bacillati</taxon>
        <taxon>Actinomycetota</taxon>
        <taxon>Actinomycetes</taxon>
        <taxon>Micrococcales</taxon>
        <taxon>Microbacteriaceae</taxon>
        <taxon>Mycetocola</taxon>
    </lineage>
</organism>
<dbReference type="GO" id="GO:0004497">
    <property type="term" value="F:monooxygenase activity"/>
    <property type="evidence" value="ECO:0007669"/>
    <property type="project" value="UniProtKB-ARBA"/>
</dbReference>
<dbReference type="Pfam" id="PF01266">
    <property type="entry name" value="DAO"/>
    <property type="match status" value="1"/>
</dbReference>